<organism evidence="2">
    <name type="scientific">marine sediment metagenome</name>
    <dbReference type="NCBI Taxonomy" id="412755"/>
    <lineage>
        <taxon>unclassified sequences</taxon>
        <taxon>metagenomes</taxon>
        <taxon>ecological metagenomes</taxon>
    </lineage>
</organism>
<comment type="caution">
    <text evidence="2">The sequence shown here is derived from an EMBL/GenBank/DDBJ whole genome shotgun (WGS) entry which is preliminary data.</text>
</comment>
<evidence type="ECO:0000256" key="1">
    <source>
        <dbReference type="SAM" id="MobiDB-lite"/>
    </source>
</evidence>
<feature type="compositionally biased region" description="Polar residues" evidence="1">
    <location>
        <begin position="10"/>
        <end position="24"/>
    </location>
</feature>
<dbReference type="AlphaFoldDB" id="X1NI49"/>
<protein>
    <submittedName>
        <fullName evidence="2">Uncharacterized protein</fullName>
    </submittedName>
</protein>
<evidence type="ECO:0000313" key="2">
    <source>
        <dbReference type="EMBL" id="GAI29881.1"/>
    </source>
</evidence>
<name>X1NI49_9ZZZZ</name>
<feature type="region of interest" description="Disordered" evidence="1">
    <location>
        <begin position="1"/>
        <end position="41"/>
    </location>
</feature>
<dbReference type="EMBL" id="BARV01018010">
    <property type="protein sequence ID" value="GAI29881.1"/>
    <property type="molecule type" value="Genomic_DNA"/>
</dbReference>
<accession>X1NI49</accession>
<sequence>MSLTKKETFKQQPDATISQANPVSGTKYEWEDPDGNPLGTQKNVRIIGIELEITWETTQPNPLEAHATIDGQTVTFTIADAVSETEHFAKNSLAAEETAQVLVTTEPDVPFLREGRKVK</sequence>
<gene>
    <name evidence="2" type="ORF">S06H3_30570</name>
</gene>
<reference evidence="2" key="1">
    <citation type="journal article" date="2014" name="Front. Microbiol.">
        <title>High frequency of phylogenetically diverse reductive dehalogenase-homologous genes in deep subseafloor sedimentary metagenomes.</title>
        <authorList>
            <person name="Kawai M."/>
            <person name="Futagami T."/>
            <person name="Toyoda A."/>
            <person name="Takaki Y."/>
            <person name="Nishi S."/>
            <person name="Hori S."/>
            <person name="Arai W."/>
            <person name="Tsubouchi T."/>
            <person name="Morono Y."/>
            <person name="Uchiyama I."/>
            <person name="Ito T."/>
            <person name="Fujiyama A."/>
            <person name="Inagaki F."/>
            <person name="Takami H."/>
        </authorList>
    </citation>
    <scope>NUCLEOTIDE SEQUENCE</scope>
    <source>
        <strain evidence="2">Expedition CK06-06</strain>
    </source>
</reference>
<feature type="non-terminal residue" evidence="2">
    <location>
        <position position="119"/>
    </location>
</feature>
<proteinExistence type="predicted"/>